<evidence type="ECO:0000313" key="4">
    <source>
        <dbReference type="EMBL" id="KAK7286768.1"/>
    </source>
</evidence>
<evidence type="ECO:0000313" key="5">
    <source>
        <dbReference type="Proteomes" id="UP001359559"/>
    </source>
</evidence>
<gene>
    <name evidence="4" type="ORF">RJT34_21995</name>
</gene>
<feature type="transmembrane region" description="Helical" evidence="2">
    <location>
        <begin position="673"/>
        <end position="692"/>
    </location>
</feature>
<evidence type="ECO:0000256" key="2">
    <source>
        <dbReference type="SAM" id="Phobius"/>
    </source>
</evidence>
<keyword evidence="2" id="KW-0812">Transmembrane</keyword>
<dbReference type="FunFam" id="3.40.50.10140:FF:000007">
    <property type="entry name" value="Disease resistance protein (TIR-NBS-LRR class)"/>
    <property type="match status" value="1"/>
</dbReference>
<dbReference type="PANTHER" id="PTHR11017:SF560">
    <property type="entry name" value="RESISTANCE PROTEIN (TIR-NBS-LRR CLASS), PUTATIVE-RELATED"/>
    <property type="match status" value="1"/>
</dbReference>
<comment type="caution">
    <text evidence="4">The sequence shown here is derived from an EMBL/GenBank/DDBJ whole genome shotgun (WGS) entry which is preliminary data.</text>
</comment>
<dbReference type="InterPro" id="IPR000157">
    <property type="entry name" value="TIR_dom"/>
</dbReference>
<reference evidence="4 5" key="1">
    <citation type="submission" date="2024-01" db="EMBL/GenBank/DDBJ databases">
        <title>The genomes of 5 underutilized Papilionoideae crops provide insights into root nodulation and disease resistance.</title>
        <authorList>
            <person name="Yuan L."/>
        </authorList>
    </citation>
    <scope>NUCLEOTIDE SEQUENCE [LARGE SCALE GENOMIC DNA]</scope>
    <source>
        <strain evidence="4">LY-2023</strain>
        <tissue evidence="4">Leaf</tissue>
    </source>
</reference>
<dbReference type="InterPro" id="IPR035897">
    <property type="entry name" value="Toll_tir_struct_dom_sf"/>
</dbReference>
<dbReference type="GO" id="GO:0006952">
    <property type="term" value="P:defense response"/>
    <property type="evidence" value="ECO:0007669"/>
    <property type="project" value="InterPro"/>
</dbReference>
<dbReference type="EMBL" id="JAYKXN010000005">
    <property type="protein sequence ID" value="KAK7286768.1"/>
    <property type="molecule type" value="Genomic_DNA"/>
</dbReference>
<dbReference type="SMART" id="SM00255">
    <property type="entry name" value="TIR"/>
    <property type="match status" value="1"/>
</dbReference>
<keyword evidence="2" id="KW-1133">Transmembrane helix</keyword>
<dbReference type="PROSITE" id="PS50104">
    <property type="entry name" value="TIR"/>
    <property type="match status" value="1"/>
</dbReference>
<dbReference type="SUPFAM" id="SSF52200">
    <property type="entry name" value="Toll/Interleukin receptor TIR domain"/>
    <property type="match status" value="1"/>
</dbReference>
<dbReference type="PANTHER" id="PTHR11017">
    <property type="entry name" value="LEUCINE-RICH REPEAT-CONTAINING PROTEIN"/>
    <property type="match status" value="1"/>
</dbReference>
<dbReference type="AlphaFoldDB" id="A0AAN9IVQ0"/>
<accession>A0AAN9IVQ0</accession>
<evidence type="ECO:0000259" key="3">
    <source>
        <dbReference type="PROSITE" id="PS50104"/>
    </source>
</evidence>
<dbReference type="Gene3D" id="3.80.10.10">
    <property type="entry name" value="Ribonuclease Inhibitor"/>
    <property type="match status" value="1"/>
</dbReference>
<dbReference type="Gene3D" id="3.40.50.10140">
    <property type="entry name" value="Toll/interleukin-1 receptor homology (TIR) domain"/>
    <property type="match status" value="1"/>
</dbReference>
<dbReference type="InterPro" id="IPR044974">
    <property type="entry name" value="Disease_R_plants"/>
</dbReference>
<dbReference type="GO" id="GO:0007165">
    <property type="term" value="P:signal transduction"/>
    <property type="evidence" value="ECO:0007669"/>
    <property type="project" value="InterPro"/>
</dbReference>
<feature type="domain" description="TIR" evidence="3">
    <location>
        <begin position="13"/>
        <end position="177"/>
    </location>
</feature>
<dbReference type="InterPro" id="IPR032675">
    <property type="entry name" value="LRR_dom_sf"/>
</dbReference>
<dbReference type="Proteomes" id="UP001359559">
    <property type="component" value="Unassembled WGS sequence"/>
</dbReference>
<sequence length="747" mass="85173">MPSPSNSKSKLQWIYDVFINFRGEDTRENFVSHLYSALSNAGVNTFLDDDKLEKGQDLRAELLQAIEGSQICIVVFSPKYIESSWCLDELVKIMECHTFRGQVVFPIFCRVNPGFLRDLQDISFEEYYKENEIDSMRVRLWKKALTQAANLAGWDVRKCSSESYVLKEIVGEVLKKLDRTYLSITEFPVGLESRVQKRSRLWAYEEALTVLKEQSGTKAIEGLALKLQGTNKAFFNSKTFEKMKRLRLLQLDHVQVVGDYEYLPKHLRWVCWQGFHLNYVPNSFSQENVVAIDLKHSNLKIVWKESQLLERLKFLNLSHSKYLTKSPDFSKLPNLEKLILKDCPNLSEVHQSIGDLSNLLVINLKDCTSLANLPLVIYKLKSLKALIISGCSKINKLEENIVQLESLTTLFADNSGVKQVPFSIIRSKKIGYISLCGYEGLACDVFPSLIWSWMSPTTGLMPYTQQFGSMSSSIVSMDIHENNLTGLLSNLGELSRLRGIWVQCDSKFQLTPELRRILDDFCNAKFIELESTSYLQQFSENTMGSELINLGSNKEVIKTLNENINEELKTSDSNDFFLPGDNYPYWLAYISGGHSIRFQVPEDSDCSIQGMTLCVIYSSTPQSMVAECLSSVFIINYTKCTIGIYKQDTIKSFNDEDWQGVKSNLGPAEDVEIFLAFGHGLTVIMTAVYLIYGESITMRMEPPIMEEMESSPKVNVQQSPNVNFEQSRKPMKNIITKFIKKLGECIR</sequence>
<protein>
    <recommendedName>
        <fullName evidence="3">TIR domain-containing protein</fullName>
    </recommendedName>
</protein>
<keyword evidence="2" id="KW-0472">Membrane</keyword>
<organism evidence="4 5">
    <name type="scientific">Clitoria ternatea</name>
    <name type="common">Butterfly pea</name>
    <dbReference type="NCBI Taxonomy" id="43366"/>
    <lineage>
        <taxon>Eukaryota</taxon>
        <taxon>Viridiplantae</taxon>
        <taxon>Streptophyta</taxon>
        <taxon>Embryophyta</taxon>
        <taxon>Tracheophyta</taxon>
        <taxon>Spermatophyta</taxon>
        <taxon>Magnoliopsida</taxon>
        <taxon>eudicotyledons</taxon>
        <taxon>Gunneridae</taxon>
        <taxon>Pentapetalae</taxon>
        <taxon>rosids</taxon>
        <taxon>fabids</taxon>
        <taxon>Fabales</taxon>
        <taxon>Fabaceae</taxon>
        <taxon>Papilionoideae</taxon>
        <taxon>50 kb inversion clade</taxon>
        <taxon>NPAAA clade</taxon>
        <taxon>indigoferoid/millettioid clade</taxon>
        <taxon>Phaseoleae</taxon>
        <taxon>Clitoria</taxon>
    </lineage>
</organism>
<evidence type="ECO:0000256" key="1">
    <source>
        <dbReference type="ARBA" id="ARBA00023027"/>
    </source>
</evidence>
<keyword evidence="1" id="KW-0520">NAD</keyword>
<proteinExistence type="predicted"/>
<dbReference type="Pfam" id="PF01582">
    <property type="entry name" value="TIR"/>
    <property type="match status" value="1"/>
</dbReference>
<dbReference type="SUPFAM" id="SSF52058">
    <property type="entry name" value="L domain-like"/>
    <property type="match status" value="1"/>
</dbReference>
<keyword evidence="5" id="KW-1185">Reference proteome</keyword>
<name>A0AAN9IVQ0_CLITE</name>